<protein>
    <submittedName>
        <fullName evidence="1">Uncharacterized protein</fullName>
    </submittedName>
</protein>
<dbReference type="EMBL" id="CP011391">
    <property type="protein sequence ID" value="AMK55662.1"/>
    <property type="molecule type" value="Genomic_DNA"/>
</dbReference>
<organism evidence="1 2">
    <name type="scientific">Faecalibaculum rodentium</name>
    <dbReference type="NCBI Taxonomy" id="1702221"/>
    <lineage>
        <taxon>Bacteria</taxon>
        <taxon>Bacillati</taxon>
        <taxon>Bacillota</taxon>
        <taxon>Erysipelotrichia</taxon>
        <taxon>Erysipelotrichales</taxon>
        <taxon>Erysipelotrichaceae</taxon>
        <taxon>Faecalibaculum</taxon>
    </lineage>
</organism>
<dbReference type="AlphaFoldDB" id="A0A140DYD5"/>
<gene>
    <name evidence="1" type="ORF">AALO17_25280</name>
</gene>
<dbReference type="KEGG" id="fro:AALO17_25280"/>
<name>A0A140DYD5_9FIRM</name>
<sequence>MQAAAGSLNGCEFCHGTHLLFRFQYDKPAADPVLHLSDNAVRNGGGTAGMAMRKTAGSLP</sequence>
<evidence type="ECO:0000313" key="1">
    <source>
        <dbReference type="EMBL" id="AMK55662.1"/>
    </source>
</evidence>
<evidence type="ECO:0000313" key="2">
    <source>
        <dbReference type="Proteomes" id="UP000069771"/>
    </source>
</evidence>
<proteinExistence type="predicted"/>
<dbReference type="Proteomes" id="UP000069771">
    <property type="component" value="Chromosome"/>
</dbReference>
<keyword evidence="2" id="KW-1185">Reference proteome</keyword>
<reference evidence="1 2" key="1">
    <citation type="journal article" date="2016" name="Gut Pathog.">
        <title>Whole genome sequencing of "Faecalibaculum rodentium" ALO17, isolated from C57BL/6J laboratory mouse feces.</title>
        <authorList>
            <person name="Lim S."/>
            <person name="Chang D.H."/>
            <person name="Ahn S."/>
            <person name="Kim B.C."/>
        </authorList>
    </citation>
    <scope>NUCLEOTIDE SEQUENCE [LARGE SCALE GENOMIC DNA]</scope>
    <source>
        <strain evidence="1 2">Alo17</strain>
    </source>
</reference>
<accession>A0A140DYD5</accession>